<evidence type="ECO:0000256" key="4">
    <source>
        <dbReference type="ARBA" id="ARBA00048448"/>
    </source>
</evidence>
<accession>A0A0C3GV95</accession>
<keyword evidence="6" id="KW-0285">Flavoprotein</keyword>
<dbReference type="PANTHER" id="PTHR43563:SF1">
    <property type="entry name" value="AMINE OXIDASE [FLAVIN-CONTAINING] B"/>
    <property type="match status" value="1"/>
</dbReference>
<dbReference type="Pfam" id="PF01593">
    <property type="entry name" value="Amino_oxidase"/>
    <property type="match status" value="1"/>
</dbReference>
<reference evidence="8 9" key="1">
    <citation type="submission" date="2014-04" db="EMBL/GenBank/DDBJ databases">
        <authorList>
            <consortium name="DOE Joint Genome Institute"/>
            <person name="Kuo A."/>
            <person name="Martino E."/>
            <person name="Perotto S."/>
            <person name="Kohler A."/>
            <person name="Nagy L.G."/>
            <person name="Floudas D."/>
            <person name="Copeland A."/>
            <person name="Barry K.W."/>
            <person name="Cichocki N."/>
            <person name="Veneault-Fourrey C."/>
            <person name="LaButti K."/>
            <person name="Lindquist E.A."/>
            <person name="Lipzen A."/>
            <person name="Lundell T."/>
            <person name="Morin E."/>
            <person name="Murat C."/>
            <person name="Sun H."/>
            <person name="Tunlid A."/>
            <person name="Henrissat B."/>
            <person name="Grigoriev I.V."/>
            <person name="Hibbett D.S."/>
            <person name="Martin F."/>
            <person name="Nordberg H.P."/>
            <person name="Cantor M.N."/>
            <person name="Hua S.X."/>
        </authorList>
    </citation>
    <scope>NUCLEOTIDE SEQUENCE [LARGE SCALE GENOMIC DNA]</scope>
    <source>
        <strain evidence="8 9">Zn</strain>
    </source>
</reference>
<keyword evidence="3 6" id="KW-0560">Oxidoreductase</keyword>
<dbReference type="PANTHER" id="PTHR43563">
    <property type="entry name" value="AMINE OXIDASE"/>
    <property type="match status" value="1"/>
</dbReference>
<dbReference type="STRING" id="913774.A0A0C3GV95"/>
<dbReference type="InterPro" id="IPR001613">
    <property type="entry name" value="Flavin_amine_oxidase"/>
</dbReference>
<dbReference type="InterPro" id="IPR036188">
    <property type="entry name" value="FAD/NAD-bd_sf"/>
</dbReference>
<evidence type="ECO:0000259" key="7">
    <source>
        <dbReference type="Pfam" id="PF01593"/>
    </source>
</evidence>
<evidence type="ECO:0000256" key="1">
    <source>
        <dbReference type="ARBA" id="ARBA00001974"/>
    </source>
</evidence>
<organism evidence="8 9">
    <name type="scientific">Oidiodendron maius (strain Zn)</name>
    <dbReference type="NCBI Taxonomy" id="913774"/>
    <lineage>
        <taxon>Eukaryota</taxon>
        <taxon>Fungi</taxon>
        <taxon>Dikarya</taxon>
        <taxon>Ascomycota</taxon>
        <taxon>Pezizomycotina</taxon>
        <taxon>Leotiomycetes</taxon>
        <taxon>Leotiomycetes incertae sedis</taxon>
        <taxon>Myxotrichaceae</taxon>
        <taxon>Oidiodendron</taxon>
    </lineage>
</organism>
<evidence type="ECO:0000256" key="6">
    <source>
        <dbReference type="RuleBase" id="RU362067"/>
    </source>
</evidence>
<feature type="domain" description="Amine oxidase" evidence="7">
    <location>
        <begin position="16"/>
        <end position="450"/>
    </location>
</feature>
<dbReference type="InParanoid" id="A0A0C3GV95"/>
<feature type="binding site" evidence="5">
    <location>
        <position position="426"/>
    </location>
    <ligand>
        <name>FAD</name>
        <dbReference type="ChEBI" id="CHEBI:57692"/>
    </ligand>
</feature>
<dbReference type="PRINTS" id="PR00757">
    <property type="entry name" value="AMINEOXDASEF"/>
</dbReference>
<feature type="binding site" evidence="5">
    <location>
        <begin position="35"/>
        <end position="36"/>
    </location>
    <ligand>
        <name>FAD</name>
        <dbReference type="ChEBI" id="CHEBI:57692"/>
    </ligand>
</feature>
<evidence type="ECO:0000313" key="8">
    <source>
        <dbReference type="EMBL" id="KIN00031.1"/>
    </source>
</evidence>
<evidence type="ECO:0000256" key="3">
    <source>
        <dbReference type="ARBA" id="ARBA00023002"/>
    </source>
</evidence>
<dbReference type="Gene3D" id="3.50.50.60">
    <property type="entry name" value="FAD/NAD(P)-binding domain"/>
    <property type="match status" value="1"/>
</dbReference>
<keyword evidence="9" id="KW-1185">Reference proteome</keyword>
<keyword evidence="6" id="KW-0274">FAD</keyword>
<reference evidence="9" key="2">
    <citation type="submission" date="2015-01" db="EMBL/GenBank/DDBJ databases">
        <title>Evolutionary Origins and Diversification of the Mycorrhizal Mutualists.</title>
        <authorList>
            <consortium name="DOE Joint Genome Institute"/>
            <consortium name="Mycorrhizal Genomics Consortium"/>
            <person name="Kohler A."/>
            <person name="Kuo A."/>
            <person name="Nagy L.G."/>
            <person name="Floudas D."/>
            <person name="Copeland A."/>
            <person name="Barry K.W."/>
            <person name="Cichocki N."/>
            <person name="Veneault-Fourrey C."/>
            <person name="LaButti K."/>
            <person name="Lindquist E.A."/>
            <person name="Lipzen A."/>
            <person name="Lundell T."/>
            <person name="Morin E."/>
            <person name="Murat C."/>
            <person name="Riley R."/>
            <person name="Ohm R."/>
            <person name="Sun H."/>
            <person name="Tunlid A."/>
            <person name="Henrissat B."/>
            <person name="Grigoriev I.V."/>
            <person name="Hibbett D.S."/>
            <person name="Martin F."/>
        </authorList>
    </citation>
    <scope>NUCLEOTIDE SEQUENCE [LARGE SCALE GENOMIC DNA]</scope>
    <source>
        <strain evidence="9">Zn</strain>
    </source>
</reference>
<protein>
    <recommendedName>
        <fullName evidence="6">Amine oxidase</fullName>
        <ecNumber evidence="6">1.4.3.-</ecNumber>
    </recommendedName>
</protein>
<dbReference type="InterPro" id="IPR050703">
    <property type="entry name" value="Flavin_MAO"/>
</dbReference>
<dbReference type="SUPFAM" id="SSF51905">
    <property type="entry name" value="FAD/NAD(P)-binding domain"/>
    <property type="match status" value="1"/>
</dbReference>
<comment type="cofactor">
    <cofactor evidence="1 6">
        <name>FAD</name>
        <dbReference type="ChEBI" id="CHEBI:57692"/>
    </cofactor>
</comment>
<evidence type="ECO:0000256" key="2">
    <source>
        <dbReference type="ARBA" id="ARBA00005995"/>
    </source>
</evidence>
<gene>
    <name evidence="8" type="ORF">OIDMADRAFT_125526</name>
</gene>
<proteinExistence type="inferred from homology"/>
<dbReference type="InterPro" id="IPR002937">
    <property type="entry name" value="Amino_oxidase"/>
</dbReference>
<feature type="binding site" evidence="5">
    <location>
        <position position="343"/>
    </location>
    <ligand>
        <name>substrate</name>
    </ligand>
</feature>
<dbReference type="AlphaFoldDB" id="A0A0C3GV95"/>
<dbReference type="EMBL" id="KN832878">
    <property type="protein sequence ID" value="KIN00031.1"/>
    <property type="molecule type" value="Genomic_DNA"/>
</dbReference>
<dbReference type="Proteomes" id="UP000054321">
    <property type="component" value="Unassembled WGS sequence"/>
</dbReference>
<dbReference type="EC" id="1.4.3.-" evidence="6"/>
<comment type="catalytic activity">
    <reaction evidence="4">
        <text>a secondary aliphatic amine + O2 + H2O = a primary amine + an aldehyde + H2O2</text>
        <dbReference type="Rhea" id="RHEA:26414"/>
        <dbReference type="ChEBI" id="CHEBI:15377"/>
        <dbReference type="ChEBI" id="CHEBI:15379"/>
        <dbReference type="ChEBI" id="CHEBI:16240"/>
        <dbReference type="ChEBI" id="CHEBI:17478"/>
        <dbReference type="ChEBI" id="CHEBI:58855"/>
        <dbReference type="ChEBI" id="CHEBI:65296"/>
        <dbReference type="EC" id="1.4.3.4"/>
    </reaction>
</comment>
<evidence type="ECO:0000313" key="9">
    <source>
        <dbReference type="Proteomes" id="UP000054321"/>
    </source>
</evidence>
<evidence type="ECO:0000256" key="5">
    <source>
        <dbReference type="PIRSR" id="PIRSR601613-1"/>
    </source>
</evidence>
<sequence>MAETLYDCIIIGAGYAGLSAAKQLKDAGKNILLLEARDRVGGRVLTQTYDDGTYLDMGGSCLGRDQPRMFKLAEEFGVETFNLNTTGQVVQLYRGQRKLYQGLIPPLAIWELLDLHFLIKRLETLAATVNLEEPWNTTSAAKFDNMTFGEWLNRNCWTKASREYITLAAEIIWGAGTSEFSALHAFFRAKSGVSFTTLCTNESGAQSHLIRGGAQTIANKIRDHLGDIVHLGEPVEKVDQSSPTGGTLSVVTTKTTYRSRHVIVAIPPLQVLRVSFSPPLPHQRRILLEHSPVGSTWKYLVCYKKPFWRDQGLSGEAASPDELIRATFDISPKTSGYGVLMVFVVSHNARTLSLRSEEERKNAILNTLTTLFGEEAAKPFRFVEHTMADENYIGGCPVSNPAPGILSTLGPWLRKPFGRIHWAGTETSSVWNGYMEGAANSGQCAAREVLELIN</sequence>
<dbReference type="SUPFAM" id="SSF54373">
    <property type="entry name" value="FAD-linked reductases, C-terminal domain"/>
    <property type="match status" value="1"/>
</dbReference>
<dbReference type="GO" id="GO:0097621">
    <property type="term" value="F:monoamine oxidase activity"/>
    <property type="evidence" value="ECO:0007669"/>
    <property type="project" value="UniProtKB-EC"/>
</dbReference>
<comment type="similarity">
    <text evidence="2 6">Belongs to the flavin monoamine oxidase family.</text>
</comment>
<dbReference type="HOGENOM" id="CLU_004498_0_4_1"/>
<dbReference type="OrthoDB" id="7777654at2759"/>
<feature type="binding site" evidence="5">
    <location>
        <position position="235"/>
    </location>
    <ligand>
        <name>FAD</name>
        <dbReference type="ChEBI" id="CHEBI:57692"/>
    </ligand>
</feature>
<name>A0A0C3GV95_OIDMZ</name>